<reference evidence="2 3" key="1">
    <citation type="journal article" date="2013" name="BMC Genomics">
        <title>Comparative genomics of parasitic silkworm microsporidia reveal an association between genome expansion and host adaptation.</title>
        <authorList>
            <person name="Pan G."/>
            <person name="Xu J."/>
            <person name="Li T."/>
            <person name="Xia Q."/>
            <person name="Liu S.L."/>
            <person name="Zhang G."/>
            <person name="Li S."/>
            <person name="Li C."/>
            <person name="Liu H."/>
            <person name="Yang L."/>
            <person name="Liu T."/>
            <person name="Zhang X."/>
            <person name="Wu Z."/>
            <person name="Fan W."/>
            <person name="Dang X."/>
            <person name="Xiang H."/>
            <person name="Tao M."/>
            <person name="Li Y."/>
            <person name="Hu J."/>
            <person name="Li Z."/>
            <person name="Lin L."/>
            <person name="Luo J."/>
            <person name="Geng L."/>
            <person name="Wang L."/>
            <person name="Long M."/>
            <person name="Wan Y."/>
            <person name="He N."/>
            <person name="Zhang Z."/>
            <person name="Lu C."/>
            <person name="Keeling P.J."/>
            <person name="Wang J."/>
            <person name="Xiang Z."/>
            <person name="Zhou Z."/>
        </authorList>
    </citation>
    <scope>NUCLEOTIDE SEQUENCE [LARGE SCALE GENOMIC DNA]</scope>
    <source>
        <strain evidence="3">CQ1 / CVCC 102059</strain>
    </source>
</reference>
<evidence type="ECO:0000256" key="1">
    <source>
        <dbReference type="SAM" id="MobiDB-lite"/>
    </source>
</evidence>
<dbReference type="HOGENOM" id="CLU_1448107_0_0_1"/>
<evidence type="ECO:0000313" key="2">
    <source>
        <dbReference type="EMBL" id="EOB14762.1"/>
    </source>
</evidence>
<proteinExistence type="predicted"/>
<gene>
    <name evidence="2" type="ORF">NBO_16g0048</name>
</gene>
<feature type="compositionally biased region" description="Polar residues" evidence="1">
    <location>
        <begin position="59"/>
        <end position="85"/>
    </location>
</feature>
<dbReference type="EMBL" id="KB908924">
    <property type="protein sequence ID" value="EOB14762.1"/>
    <property type="molecule type" value="Genomic_DNA"/>
</dbReference>
<name>R0KX06_NOSB1</name>
<evidence type="ECO:0000313" key="3">
    <source>
        <dbReference type="Proteomes" id="UP000016927"/>
    </source>
</evidence>
<dbReference type="Proteomes" id="UP000016927">
    <property type="component" value="Unassembled WGS sequence"/>
</dbReference>
<keyword evidence="3" id="KW-1185">Reference proteome</keyword>
<dbReference type="VEuPathDB" id="MicrosporidiaDB:NBO_16g0048"/>
<protein>
    <submittedName>
        <fullName evidence="2">Uncharacterized protein</fullName>
    </submittedName>
</protein>
<organism evidence="2 3">
    <name type="scientific">Nosema bombycis (strain CQ1 / CVCC 102059)</name>
    <name type="common">Microsporidian parasite</name>
    <name type="synonym">Pebrine of silkworm</name>
    <dbReference type="NCBI Taxonomy" id="578461"/>
    <lineage>
        <taxon>Eukaryota</taxon>
        <taxon>Fungi</taxon>
        <taxon>Fungi incertae sedis</taxon>
        <taxon>Microsporidia</taxon>
        <taxon>Nosematidae</taxon>
        <taxon>Nosema</taxon>
    </lineage>
</organism>
<sequence>MELIENIDNRNQKIEITERLYNFKNLLSFFTNIDKEGSSRSNRIDQNKTANQVERNINEATDNQVPNSSAETVCSHSSRQPSTKNVPMKPIMVSNHLKPKEEEFYPDKSIYDGSKNVIFYYVPEQKYEKCLKNGCLFTHPPVFYKKLYNLSQYIDPTDLETNKFHPIHNNRNRMFGFSNLKDYWNNK</sequence>
<feature type="region of interest" description="Disordered" evidence="1">
    <location>
        <begin position="59"/>
        <end position="87"/>
    </location>
</feature>
<dbReference type="AlphaFoldDB" id="R0KX06"/>
<accession>R0KX06</accession>